<feature type="non-terminal residue" evidence="1">
    <location>
        <position position="1"/>
    </location>
</feature>
<accession>A0ACC1IGM8</accession>
<protein>
    <submittedName>
        <fullName evidence="1">Uncharacterized protein</fullName>
    </submittedName>
</protein>
<keyword evidence="2" id="KW-1185">Reference proteome</keyword>
<dbReference type="Proteomes" id="UP001150581">
    <property type="component" value="Unassembled WGS sequence"/>
</dbReference>
<proteinExistence type="predicted"/>
<reference evidence="1" key="1">
    <citation type="submission" date="2022-07" db="EMBL/GenBank/DDBJ databases">
        <title>Phylogenomic reconstructions and comparative analyses of Kickxellomycotina fungi.</title>
        <authorList>
            <person name="Reynolds N.K."/>
            <person name="Stajich J.E."/>
            <person name="Barry K."/>
            <person name="Grigoriev I.V."/>
            <person name="Crous P."/>
            <person name="Smith M.E."/>
        </authorList>
    </citation>
    <scope>NUCLEOTIDE SEQUENCE</scope>
    <source>
        <strain evidence="1">Benny 63K</strain>
    </source>
</reference>
<evidence type="ECO:0000313" key="1">
    <source>
        <dbReference type="EMBL" id="KAJ1893836.1"/>
    </source>
</evidence>
<gene>
    <name evidence="1" type="ORF">LPJ66_005530</name>
</gene>
<sequence length="1132" mass="124780">PSALPTLRRSRVSGRDNRVWIGPAVVILVFLQAAVQAVAVYSQKLASSSSWPVLVSGSFLLTIHAIVIWVTIRQWQQYTRHGGNAYFGLFSPPIIAFTGGCITAGMAEFYAMFLVQSQWATPIWGGGAPKEAPALLAKLSISSATAVLLLVVRKLPSSASAISLPETPDETAPQTPTSAIRNQQHKPQRVLSKTTLFQQQSPELGSSILDSAMFNWINPFIQLSQLRQPELDDLFAPPKKYTMSASWQRFCSARRQGSSLGMNLARTFWPEILTQLLLNPILALLEYMQPILMQRLLEFVNDYSKTQHGLRYGFFLATAMLLINLVSAQVEQQQAWHARSLCMFIRNILVTLLTRKTLSRRSKNSSEASDWGIAPGGEDQSDGRTYNILTADVGRMTKILMLIDIVALVPWQQCIGAWYMYKLLGSAGVAGTLMLILGMFLMRRLISQANRMESELGSLNDQRLAIISEVVQGITSIKLFGWGSRFIEIIGNKRAEHLALLWSRAKTWCWINLCTMGSLPFINFTAFMLYSLDHDLDAATIFTAIAVFMIIQRSVNALPAQVADTISMLVSFQRISAYLDQTEVQPLGERIEDSCDSNNVVGFKDATLSWGSTSSSREFFLKSLNVQFPIGKLSLIGGATGSGKSSMLSALIGEMTVISGKILVPTDSTSASADFGTFAGLGLASIAYVAQDPWLCNATIRENILFGEPYVQSRYEQVLQVCALFTDLLILSAGDMSEIGERGITLSGGQKQRVALARAMYSSSNVLLIDDCLSAVDVHTGKHILNQCLLSTTGLMDGRTCVLVTHHMAMCLPYCDFVVMLRDGGVEYQGPPQGLGDFTGQLDCLLSELDVDIGGTNSPSRSSQSNVLSPDDGSALSKAVLDSEDNIVTETQTPQTLLSTSSVLNGKLVKDEVRIQGLVKMETWKTYFDPCGGWAFVAVCIISILGAQLLIVYKDYFLATRIDAAESSPTYLLGMYLLIGFLAALSSTLTLLWMYLRSLQASMTLHKLLLSSIVYATPRFLETTPIGRIMTRFTKDMQIIDEDIIEILNYFLRFLVSMLLTLVVISMSVPPFIFVGVAIMAVYTRLSWQFMQGQRECKRLEAISYAPMLSLYSEIIPGCETIRGFGMQQAYM</sequence>
<organism evidence="1 2">
    <name type="scientific">Kickxella alabastrina</name>
    <dbReference type="NCBI Taxonomy" id="61397"/>
    <lineage>
        <taxon>Eukaryota</taxon>
        <taxon>Fungi</taxon>
        <taxon>Fungi incertae sedis</taxon>
        <taxon>Zoopagomycota</taxon>
        <taxon>Kickxellomycotina</taxon>
        <taxon>Kickxellomycetes</taxon>
        <taxon>Kickxellales</taxon>
        <taxon>Kickxellaceae</taxon>
        <taxon>Kickxella</taxon>
    </lineage>
</organism>
<name>A0ACC1IGM8_9FUNG</name>
<comment type="caution">
    <text evidence="1">The sequence shown here is derived from an EMBL/GenBank/DDBJ whole genome shotgun (WGS) entry which is preliminary data.</text>
</comment>
<evidence type="ECO:0000313" key="2">
    <source>
        <dbReference type="Proteomes" id="UP001150581"/>
    </source>
</evidence>
<dbReference type="EMBL" id="JANBPG010000780">
    <property type="protein sequence ID" value="KAJ1893836.1"/>
    <property type="molecule type" value="Genomic_DNA"/>
</dbReference>
<feature type="non-terminal residue" evidence="1">
    <location>
        <position position="1132"/>
    </location>
</feature>